<accession>A0A4R3Q2C2</accession>
<evidence type="ECO:0000313" key="2">
    <source>
        <dbReference type="Proteomes" id="UP000294576"/>
    </source>
</evidence>
<proteinExistence type="predicted"/>
<dbReference type="Proteomes" id="UP000294576">
    <property type="component" value="Unassembled WGS sequence"/>
</dbReference>
<reference evidence="1 2" key="1">
    <citation type="submission" date="2019-03" db="EMBL/GenBank/DDBJ databases">
        <title>Genomic Encyclopedia of Type Strains, Phase IV (KMG-V): Genome sequencing to study the core and pangenomes of soil and plant-associated prokaryotes.</title>
        <authorList>
            <person name="Whitman W."/>
        </authorList>
    </citation>
    <scope>NUCLEOTIDE SEQUENCE [LARGE SCALE GENOMIC DNA]</scope>
    <source>
        <strain evidence="1 2">Hc14</strain>
    </source>
</reference>
<organism evidence="1 2">
    <name type="scientific">Rhizobium sullae</name>
    <name type="common">Rhizobium hedysari</name>
    <dbReference type="NCBI Taxonomy" id="50338"/>
    <lineage>
        <taxon>Bacteria</taxon>
        <taxon>Pseudomonadati</taxon>
        <taxon>Pseudomonadota</taxon>
        <taxon>Alphaproteobacteria</taxon>
        <taxon>Hyphomicrobiales</taxon>
        <taxon>Rhizobiaceae</taxon>
        <taxon>Rhizobium/Agrobacterium group</taxon>
        <taxon>Rhizobium</taxon>
    </lineage>
</organism>
<comment type="caution">
    <text evidence="1">The sequence shown here is derived from an EMBL/GenBank/DDBJ whole genome shotgun (WGS) entry which is preliminary data.</text>
</comment>
<sequence length="787" mass="86790">MKKLCGYDLNGWRDTAARNWIILPDGEEKEVPLAIVEGGIFGVVVETGAKADGGLVGGVQGGISPHGLGAGWGAIGAPEKRVRVTELLTSDPPIEHLTAALKGMSSLAGFGVASLDDHAETSELLQERLLTALRKAKISTPLLVWRSVLSTLFAVESGMVSEGQTVGVISHVADGVTVQRLRIRRERSHGDTVLAPERKSVGKLVRSDWGYQGLARRAREAVVSASSSDRTDHLTWARANGRLALGISAETEVLRQSNGDWAILKPPTALDFGRSPEQPDLRADIVGCDILLLETLSEGAVREAFHSAVVRSVGRDVHILVEKAVAEGALHAARRLSKRDPIYFDFLPQISTIVQRRDAAENFDLVDSEETLPAGEVYRSPKPARLAIQAGQDRFSIFLRKETAEHPRKAEVHIGVKLDQTVPVDLWVEQSPASGRAKILVHSQQLGHHFQVDWDGATELDQNWNELLEGFKKPAPTIPGRLVLACGIDAWNDSPRGDGLFTLLEKNVDRAVVDWTALANRLSARPGGKYAISSDGAIPSEVDAASISRLDRLVERALDEVRRGLKGEGVGTQSFRFLTWQFRRCPAEVSSWLIEAWDKEVRGHPIFTQGAHWKLAYQGLGRVANNQNFELQAIHKVLGKTIDNWKWQKETAAMAFLLSRSETAPKLLTRKDVDRIAKRVLREFEENLGSTYTRFQYAPMLLVGLLRWRVVEPFALVEGQDPIADKLVRSVERTILDLQHNVRARPLAKYGRILEQTLEELRGEGSNPELLLDIYEGADGRDADDQA</sequence>
<protein>
    <submittedName>
        <fullName evidence="1">Uncharacterized protein</fullName>
    </submittedName>
</protein>
<dbReference type="RefSeq" id="WP_132563057.1">
    <property type="nucleotide sequence ID" value="NZ_SMBH01000007.1"/>
</dbReference>
<dbReference type="EMBL" id="SMBH01000007">
    <property type="protein sequence ID" value="TCU15111.1"/>
    <property type="molecule type" value="Genomic_DNA"/>
</dbReference>
<evidence type="ECO:0000313" key="1">
    <source>
        <dbReference type="EMBL" id="TCU15111.1"/>
    </source>
</evidence>
<name>A0A4R3Q2C2_RHISU</name>
<dbReference type="AlphaFoldDB" id="A0A4R3Q2C2"/>
<gene>
    <name evidence="1" type="ORF">EV132_10710</name>
</gene>